<name>A0ACB7Z834_9ERIC</name>
<organism evidence="1 2">
    <name type="scientific">Vaccinium darrowii</name>
    <dbReference type="NCBI Taxonomy" id="229202"/>
    <lineage>
        <taxon>Eukaryota</taxon>
        <taxon>Viridiplantae</taxon>
        <taxon>Streptophyta</taxon>
        <taxon>Embryophyta</taxon>
        <taxon>Tracheophyta</taxon>
        <taxon>Spermatophyta</taxon>
        <taxon>Magnoliopsida</taxon>
        <taxon>eudicotyledons</taxon>
        <taxon>Gunneridae</taxon>
        <taxon>Pentapetalae</taxon>
        <taxon>asterids</taxon>
        <taxon>Ericales</taxon>
        <taxon>Ericaceae</taxon>
        <taxon>Vaccinioideae</taxon>
        <taxon>Vaccinieae</taxon>
        <taxon>Vaccinium</taxon>
    </lineage>
</organism>
<reference evidence="1 2" key="1">
    <citation type="journal article" date="2021" name="Hortic Res">
        <title>High-quality reference genome and annotation aids understanding of berry development for evergreen blueberry (Vaccinium darrowii).</title>
        <authorList>
            <person name="Yu J."/>
            <person name="Hulse-Kemp A.M."/>
            <person name="Babiker E."/>
            <person name="Staton M."/>
        </authorList>
    </citation>
    <scope>NUCLEOTIDE SEQUENCE [LARGE SCALE GENOMIC DNA]</scope>
    <source>
        <strain evidence="2">cv. NJ 8807/NJ 8810</strain>
        <tissue evidence="1">Young leaf</tissue>
    </source>
</reference>
<proteinExistence type="predicted"/>
<sequence>MVKRNRANHENALFYGISRYNSFQHHQPTRNLDLGASTTSGSRVFPNQASHYQIVGVPTDDYRRTNHFVDGVRSPFKRKNAEWVPGSVQYSMSAGSSSSVAPLNTRPIQPGVTLMDAASLPPVMEVASRRSLRNRSVNIGQDSMVARTPNNVIQANYPGQAFQTSSSHWSQAPAVTYMRGSSIVNDGCTEAGTMGSQGYQETARNTSSSTFLPLPPIYQGQPNFHGLPQPMQGVRGQNINFISHVATPSHGVQTNSTSSTGMHPFQDGMEVGPRFVGPVLQTGIRMYLPHQRALFPEATVRHHDPHLRFLQTDEIAMLEISGYEVGSSIDHNRNMRLDVDHMSYEELLALGEQIGSVATGLSEETISRYMKTRTYFPPTTIDLEETPCEDQETDFCVICQTNYEKQEEIGTLDCGHEYHVDCVKRWLLIKNSCPICKSSALTKG</sequence>
<evidence type="ECO:0000313" key="2">
    <source>
        <dbReference type="Proteomes" id="UP000828048"/>
    </source>
</evidence>
<evidence type="ECO:0000313" key="1">
    <source>
        <dbReference type="EMBL" id="KAH7861889.1"/>
    </source>
</evidence>
<comment type="caution">
    <text evidence="1">The sequence shown here is derived from an EMBL/GenBank/DDBJ whole genome shotgun (WGS) entry which is preliminary data.</text>
</comment>
<gene>
    <name evidence="1" type="ORF">Vadar_032234</name>
</gene>
<accession>A0ACB7Z834</accession>
<dbReference type="EMBL" id="CM037154">
    <property type="protein sequence ID" value="KAH7861889.1"/>
    <property type="molecule type" value="Genomic_DNA"/>
</dbReference>
<dbReference type="Proteomes" id="UP000828048">
    <property type="component" value="Chromosome 4"/>
</dbReference>
<keyword evidence="2" id="KW-1185">Reference proteome</keyword>
<protein>
    <submittedName>
        <fullName evidence="1">Uncharacterized protein</fullName>
    </submittedName>
</protein>